<evidence type="ECO:0000313" key="4">
    <source>
        <dbReference type="EMBL" id="MEJ6401181.1"/>
    </source>
</evidence>
<keyword evidence="1 2" id="KW-0732">Signal</keyword>
<dbReference type="InterPro" id="IPR025987">
    <property type="entry name" value="GW_dom"/>
</dbReference>
<dbReference type="PANTHER" id="PTHR37806:SF1">
    <property type="entry name" value="PEPTIDASE C39-LIKE DOMAIN-CONTAINING PROTEIN"/>
    <property type="match status" value="1"/>
</dbReference>
<dbReference type="PROSITE" id="PS51780">
    <property type="entry name" value="GW"/>
    <property type="match status" value="1"/>
</dbReference>
<feature type="chain" id="PRO_5045648876" evidence="2">
    <location>
        <begin position="23"/>
        <end position="349"/>
    </location>
</feature>
<gene>
    <name evidence="4" type="ORF">R4146_08530</name>
</gene>
<evidence type="ECO:0000313" key="5">
    <source>
        <dbReference type="Proteomes" id="UP001370590"/>
    </source>
</evidence>
<dbReference type="Pfam" id="PF13529">
    <property type="entry name" value="Peptidase_C39_2"/>
    <property type="match status" value="1"/>
</dbReference>
<dbReference type="Gene3D" id="2.30.30.170">
    <property type="match status" value="1"/>
</dbReference>
<protein>
    <submittedName>
        <fullName evidence="4">C39 family peptidase</fullName>
    </submittedName>
</protein>
<dbReference type="Pfam" id="PF13457">
    <property type="entry name" value="GW"/>
    <property type="match status" value="1"/>
</dbReference>
<dbReference type="InterPro" id="IPR039564">
    <property type="entry name" value="Peptidase_C39-like"/>
</dbReference>
<feature type="signal peptide" evidence="2">
    <location>
        <begin position="1"/>
        <end position="22"/>
    </location>
</feature>
<dbReference type="PANTHER" id="PTHR37806">
    <property type="entry name" value="LMO0724 PROTEIN"/>
    <property type="match status" value="1"/>
</dbReference>
<dbReference type="Proteomes" id="UP001370590">
    <property type="component" value="Unassembled WGS sequence"/>
</dbReference>
<evidence type="ECO:0000259" key="3">
    <source>
        <dbReference type="PROSITE" id="PS51780"/>
    </source>
</evidence>
<comment type="caution">
    <text evidence="4">The sequence shown here is derived from an EMBL/GenBank/DDBJ whole genome shotgun (WGS) entry which is preliminary data.</text>
</comment>
<dbReference type="RefSeq" id="WP_339961022.1">
    <property type="nucleotide sequence ID" value="NZ_JAWMWH010000003.1"/>
</dbReference>
<evidence type="ECO:0000256" key="1">
    <source>
        <dbReference type="ARBA" id="ARBA00022729"/>
    </source>
</evidence>
<reference evidence="4 5" key="1">
    <citation type="submission" date="2023-10" db="EMBL/GenBank/DDBJ databases">
        <title>Nicoliella lavandulae sp. nov. isolated from Lavandula angustifolia flowers.</title>
        <authorList>
            <person name="Alcantara C."/>
            <person name="Zuniga M."/>
            <person name="Landete J.M."/>
            <person name="Monedero V."/>
        </authorList>
    </citation>
    <scope>NUCLEOTIDE SEQUENCE [LARGE SCALE GENOMIC DNA]</scope>
    <source>
        <strain evidence="4 5">Es01</strain>
    </source>
</reference>
<proteinExistence type="predicted"/>
<feature type="domain" description="GW" evidence="3">
    <location>
        <begin position="88"/>
        <end position="174"/>
    </location>
</feature>
<sequence>MKTTNKKIIATLLFSGMIGLTAITNPLNHVHADDTSISSSATSSNATSSINSAVSSSIDSAVSSTSSSISSASSASSSSVASSDTANSKANVTYTIKNANNYVMREINTSSARIWDSPYTNSSKVKNTTTNLNGKLIKITQTARGTDGSLYYHITYQGTDLGWIYKSYLSYTDDYEMPYVYTSQLYPIYAPSGCEAAALKMALSTKGKALDIPLDKFINLIPRSSDPNKGYKNDPFTKGAGATIYPNALAKFARNYASGSKDITNTSLSNIIYNVKRGNPVVFEGSWRMIVNSKSDHVLVILGYKNGKFLIADPYMRQNSKNKVFWTSTSDFLQIWHTTKRGSRAMVVI</sequence>
<dbReference type="EMBL" id="JAWMWH010000003">
    <property type="protein sequence ID" value="MEJ6401181.1"/>
    <property type="molecule type" value="Genomic_DNA"/>
</dbReference>
<dbReference type="InterPro" id="IPR038200">
    <property type="entry name" value="GW_dom_sf"/>
</dbReference>
<organism evidence="4 5">
    <name type="scientific">Nicoliella lavandulae</name>
    <dbReference type="NCBI Taxonomy" id="3082954"/>
    <lineage>
        <taxon>Bacteria</taxon>
        <taxon>Bacillati</taxon>
        <taxon>Bacillota</taxon>
        <taxon>Bacilli</taxon>
        <taxon>Lactobacillales</taxon>
        <taxon>Lactobacillaceae</taxon>
        <taxon>Nicoliella</taxon>
    </lineage>
</organism>
<dbReference type="SUPFAM" id="SSF82057">
    <property type="entry name" value="Prokaryotic SH3-related domain"/>
    <property type="match status" value="1"/>
</dbReference>
<accession>A0ABU8SMQ6</accession>
<evidence type="ECO:0000256" key="2">
    <source>
        <dbReference type="SAM" id="SignalP"/>
    </source>
</evidence>
<name>A0ABU8SMQ6_9LACO</name>
<keyword evidence="5" id="KW-1185">Reference proteome</keyword>
<dbReference type="Gene3D" id="3.90.70.10">
    <property type="entry name" value="Cysteine proteinases"/>
    <property type="match status" value="1"/>
</dbReference>